<dbReference type="RefSeq" id="WP_343790296.1">
    <property type="nucleotide sequence ID" value="NZ_BAAAFH010000022.1"/>
</dbReference>
<dbReference type="SUPFAM" id="SSF56935">
    <property type="entry name" value="Porins"/>
    <property type="match status" value="1"/>
</dbReference>
<proteinExistence type="predicted"/>
<accession>A0ABP3Y5G4</accession>
<organism evidence="1 2">
    <name type="scientific">Wandonia haliotis</name>
    <dbReference type="NCBI Taxonomy" id="574963"/>
    <lineage>
        <taxon>Bacteria</taxon>
        <taxon>Pseudomonadati</taxon>
        <taxon>Bacteroidota</taxon>
        <taxon>Flavobacteriia</taxon>
        <taxon>Flavobacteriales</taxon>
        <taxon>Crocinitomicaceae</taxon>
        <taxon>Wandonia</taxon>
    </lineage>
</organism>
<keyword evidence="2" id="KW-1185">Reference proteome</keyword>
<gene>
    <name evidence="1" type="ORF">GCM10009118_31790</name>
</gene>
<dbReference type="Proteomes" id="UP001501126">
    <property type="component" value="Unassembled WGS sequence"/>
</dbReference>
<evidence type="ECO:0000313" key="1">
    <source>
        <dbReference type="EMBL" id="GAA0876769.1"/>
    </source>
</evidence>
<evidence type="ECO:0000313" key="2">
    <source>
        <dbReference type="Proteomes" id="UP001501126"/>
    </source>
</evidence>
<dbReference type="Gene3D" id="2.40.160.60">
    <property type="entry name" value="Outer membrane protein transport protein (OMPP1/FadL/TodX)"/>
    <property type="match status" value="1"/>
</dbReference>
<reference evidence="2" key="1">
    <citation type="journal article" date="2019" name="Int. J. Syst. Evol. Microbiol.">
        <title>The Global Catalogue of Microorganisms (GCM) 10K type strain sequencing project: providing services to taxonomists for standard genome sequencing and annotation.</title>
        <authorList>
            <consortium name="The Broad Institute Genomics Platform"/>
            <consortium name="The Broad Institute Genome Sequencing Center for Infectious Disease"/>
            <person name="Wu L."/>
            <person name="Ma J."/>
        </authorList>
    </citation>
    <scope>NUCLEOTIDE SEQUENCE [LARGE SCALE GENOMIC DNA]</scope>
    <source>
        <strain evidence="2">JCM 16083</strain>
    </source>
</reference>
<dbReference type="EMBL" id="BAAAFH010000022">
    <property type="protein sequence ID" value="GAA0876769.1"/>
    <property type="molecule type" value="Genomic_DNA"/>
</dbReference>
<name>A0ABP3Y5G4_9FLAO</name>
<comment type="caution">
    <text evidence="1">The sequence shown here is derived from an EMBL/GenBank/DDBJ whole genome shotgun (WGS) entry which is preliminary data.</text>
</comment>
<protein>
    <submittedName>
        <fullName evidence="1">Uncharacterized protein</fullName>
    </submittedName>
</protein>
<sequence>MKNYYSILLLVFVFFITETTAQELYKLGARSAALGHTSVTINDIWAYHHNPGMLGYLEQGGVGVYYENRFFLRELNYQGLTFAQPLKKGTISAGAQFSGFENYRSARAGAGYSLRLTDYIAMGVQVNYLNVSIPGGYGTKHGISGEFGLATRIGKKWMIGASIYNITRTRFASYQNERFASVIRLGASYLISQKLTASAEFEKSIISPLQIKGALEYQPIEKLFLRAGVHSSPLEISFGLGYNLKGLRIDLASSYKQIIGFTTGVSIHYCWGT</sequence>